<dbReference type="Pfam" id="PF08238">
    <property type="entry name" value="Sel1"/>
    <property type="match status" value="3"/>
</dbReference>
<dbReference type="eggNOG" id="ENOG502SC8I">
    <property type="taxonomic scope" value="Eukaryota"/>
</dbReference>
<dbReference type="Gene3D" id="1.25.40.10">
    <property type="entry name" value="Tetratricopeptide repeat domain"/>
    <property type="match status" value="1"/>
</dbReference>
<dbReference type="Proteomes" id="UP000266841">
    <property type="component" value="Unassembled WGS sequence"/>
</dbReference>
<keyword evidence="3" id="KW-0862">Zinc</keyword>
<sequence>MKCSPCEETCANCGGRGSDSLKLKDCTACRLVKYCGVECQKVHRKQHKTICKQRAAEIKDEQLYSQGHERPEGDFCPICTLAIPFPMDRYSCFSPCCINWICHGCGLAAQNRGMLDCPFCRTTYPNNHADTMAMLQVRVEKKDPEAISTLGETLFQEKDERRAVKMWAEAADLGSITALANLGVSYYTGNGVQEDKVKGIRLYEKAAMQGSAISRRNLGHSEASKGNHGRALKHFLISAKMGDEDSVEMIKEMFMAGVATKEKYAEALKSYQNALEEMQSSQRDEANRLMSTRNL</sequence>
<feature type="domain" description="MYND-type" evidence="6">
    <location>
        <begin position="10"/>
        <end position="51"/>
    </location>
</feature>
<keyword evidence="5" id="KW-0175">Coiled coil</keyword>
<comment type="caution">
    <text evidence="7">The sequence shown here is derived from an EMBL/GenBank/DDBJ whole genome shotgun (WGS) entry which is preliminary data.</text>
</comment>
<evidence type="ECO:0000259" key="6">
    <source>
        <dbReference type="PROSITE" id="PS50865"/>
    </source>
</evidence>
<evidence type="ECO:0000256" key="4">
    <source>
        <dbReference type="PROSITE-ProRule" id="PRU00134"/>
    </source>
</evidence>
<keyword evidence="8" id="KW-1185">Reference proteome</keyword>
<dbReference type="Gene3D" id="6.10.140.2220">
    <property type="match status" value="1"/>
</dbReference>
<dbReference type="InterPro" id="IPR052748">
    <property type="entry name" value="ISR_Activator"/>
</dbReference>
<dbReference type="GO" id="GO:0008270">
    <property type="term" value="F:zinc ion binding"/>
    <property type="evidence" value="ECO:0007669"/>
    <property type="project" value="UniProtKB-KW"/>
</dbReference>
<evidence type="ECO:0000256" key="1">
    <source>
        <dbReference type="ARBA" id="ARBA00022723"/>
    </source>
</evidence>
<dbReference type="InterPro" id="IPR006597">
    <property type="entry name" value="Sel1-like"/>
</dbReference>
<evidence type="ECO:0000256" key="3">
    <source>
        <dbReference type="ARBA" id="ARBA00022833"/>
    </source>
</evidence>
<dbReference type="SUPFAM" id="SSF144232">
    <property type="entry name" value="HIT/MYND zinc finger-like"/>
    <property type="match status" value="1"/>
</dbReference>
<organism evidence="7 8">
    <name type="scientific">Thalassiosira oceanica</name>
    <name type="common">Marine diatom</name>
    <dbReference type="NCBI Taxonomy" id="159749"/>
    <lineage>
        <taxon>Eukaryota</taxon>
        <taxon>Sar</taxon>
        <taxon>Stramenopiles</taxon>
        <taxon>Ochrophyta</taxon>
        <taxon>Bacillariophyta</taxon>
        <taxon>Coscinodiscophyceae</taxon>
        <taxon>Thalassiosirophycidae</taxon>
        <taxon>Thalassiosirales</taxon>
        <taxon>Thalassiosiraceae</taxon>
        <taxon>Thalassiosira</taxon>
    </lineage>
</organism>
<evidence type="ECO:0000313" key="8">
    <source>
        <dbReference type="Proteomes" id="UP000266841"/>
    </source>
</evidence>
<protein>
    <recommendedName>
        <fullName evidence="6">MYND-type domain-containing protein</fullName>
    </recommendedName>
</protein>
<dbReference type="PANTHER" id="PTHR45011:SF1">
    <property type="entry name" value="DAP3-BINDING CELL DEATH ENHANCER 1"/>
    <property type="match status" value="1"/>
</dbReference>
<keyword evidence="1" id="KW-0479">Metal-binding</keyword>
<dbReference type="OrthoDB" id="2384430at2759"/>
<evidence type="ECO:0000256" key="2">
    <source>
        <dbReference type="ARBA" id="ARBA00022771"/>
    </source>
</evidence>
<dbReference type="InterPro" id="IPR011990">
    <property type="entry name" value="TPR-like_helical_dom_sf"/>
</dbReference>
<dbReference type="PROSITE" id="PS50865">
    <property type="entry name" value="ZF_MYND_2"/>
    <property type="match status" value="1"/>
</dbReference>
<evidence type="ECO:0000256" key="5">
    <source>
        <dbReference type="SAM" id="Coils"/>
    </source>
</evidence>
<dbReference type="EMBL" id="AGNL01002756">
    <property type="protein sequence ID" value="EJK75731.1"/>
    <property type="molecule type" value="Genomic_DNA"/>
</dbReference>
<feature type="coiled-coil region" evidence="5">
    <location>
        <begin position="261"/>
        <end position="288"/>
    </location>
</feature>
<accession>K0TLZ4</accession>
<keyword evidence="2 4" id="KW-0863">Zinc-finger</keyword>
<dbReference type="Pfam" id="PF01753">
    <property type="entry name" value="zf-MYND"/>
    <property type="match status" value="1"/>
</dbReference>
<name>K0TLZ4_THAOC</name>
<evidence type="ECO:0000313" key="7">
    <source>
        <dbReference type="EMBL" id="EJK75731.1"/>
    </source>
</evidence>
<dbReference type="PANTHER" id="PTHR45011">
    <property type="entry name" value="DAP3-BINDING CELL DEATH ENHANCER 1"/>
    <property type="match status" value="1"/>
</dbReference>
<dbReference type="SMART" id="SM00671">
    <property type="entry name" value="SEL1"/>
    <property type="match status" value="2"/>
</dbReference>
<gene>
    <name evidence="7" type="ORF">THAOC_02539</name>
</gene>
<dbReference type="SUPFAM" id="SSF81901">
    <property type="entry name" value="HCP-like"/>
    <property type="match status" value="1"/>
</dbReference>
<dbReference type="AlphaFoldDB" id="K0TLZ4"/>
<dbReference type="InterPro" id="IPR002893">
    <property type="entry name" value="Znf_MYND"/>
</dbReference>
<proteinExistence type="predicted"/>
<reference evidence="7 8" key="1">
    <citation type="journal article" date="2012" name="Genome Biol.">
        <title>Genome and low-iron response of an oceanic diatom adapted to chronic iron limitation.</title>
        <authorList>
            <person name="Lommer M."/>
            <person name="Specht M."/>
            <person name="Roy A.S."/>
            <person name="Kraemer L."/>
            <person name="Andreson R."/>
            <person name="Gutowska M.A."/>
            <person name="Wolf J."/>
            <person name="Bergner S.V."/>
            <person name="Schilhabel M.B."/>
            <person name="Klostermeier U.C."/>
            <person name="Beiko R.G."/>
            <person name="Rosenstiel P."/>
            <person name="Hippler M."/>
            <person name="Laroche J."/>
        </authorList>
    </citation>
    <scope>NUCLEOTIDE SEQUENCE [LARGE SCALE GENOMIC DNA]</scope>
    <source>
        <strain evidence="7 8">CCMP1005</strain>
    </source>
</reference>